<dbReference type="EMBL" id="BMAW01059250">
    <property type="protein sequence ID" value="GFT20291.1"/>
    <property type="molecule type" value="Genomic_DNA"/>
</dbReference>
<proteinExistence type="inferred from homology"/>
<keyword evidence="13" id="KW-1185">Reference proteome</keyword>
<evidence type="ECO:0000256" key="9">
    <source>
        <dbReference type="SAM" id="Phobius"/>
    </source>
</evidence>
<dbReference type="PANTHER" id="PTHR11733:SF167">
    <property type="entry name" value="FI17812P1-RELATED"/>
    <property type="match status" value="1"/>
</dbReference>
<keyword evidence="9" id="KW-1133">Transmembrane helix</keyword>
<organism evidence="12 13">
    <name type="scientific">Nephila pilipes</name>
    <name type="common">Giant wood spider</name>
    <name type="synonym">Nephila maculata</name>
    <dbReference type="NCBI Taxonomy" id="299642"/>
    <lineage>
        <taxon>Eukaryota</taxon>
        <taxon>Metazoa</taxon>
        <taxon>Ecdysozoa</taxon>
        <taxon>Arthropoda</taxon>
        <taxon>Chelicerata</taxon>
        <taxon>Arachnida</taxon>
        <taxon>Araneae</taxon>
        <taxon>Araneomorphae</taxon>
        <taxon>Entelegynae</taxon>
        <taxon>Araneoidea</taxon>
        <taxon>Nephilidae</taxon>
        <taxon>Nephila</taxon>
    </lineage>
</organism>
<evidence type="ECO:0000256" key="5">
    <source>
        <dbReference type="ARBA" id="ARBA00022801"/>
    </source>
</evidence>
<sequence length="774" mass="88830">MANNEAFPTSISNSTNGFSKANGNQGRESFSLKCNFWQRRSKMEKILLASTVVLLVIIFLAISMVYIHKIETEYCTTPACVRAAASIINCMDPSVDPCEDFYQFACGGWIKSNSLLEHKNQWDRYDELSLTINHILKHVLEDENFPLKSEAERKARRYYKSCMNKTRIEKLGAKPVLDLLNKTGGWTVSGDFNINDWNFQRTLEVQHNQYGASSFFSWSVQPDLKNSSRNTIALDEPHLSLYSRNYYLNDTKDDKILDACLSYMTKVGVLLGGEKYATKLQMKDILDFETKLAEIILPDEEKLDHNKIYEKMTIAKLQEVVPFIQWTHYFNSAFKSVNRRISSSEEVVVFAREYLEKLSQLVTEYLYNPQGKLTLVNYAAWMLVKSKIGFISQSFQDASDVLNVAMVGSKGKDVRWETCVSVVDYGIPFALSAMFIRESFKGKSKPMAESMINGIKKAFKENFLRLDWMDSETRELAVEKANAMQEMIGFPEFILDPDQLDKEYEELEFHEMEYFSNNLNVLQYDSRKEWKQLDLPSNRSEWMMSATTTNAYYSPSLNHFVISAGILQPPFYDVNYPKSINFAIIGSVMAHEITHAFDDSGRLYDKNGNLNQWWKNSSVQNFEKRAQCFVDQYSSYEVLGTKLNGKLTLGENLADCGGLKMAYQAYQNWVAENHKEAPLPDIFFSSNQLFFLAHAQLECSVSSPKKRRYSATIEIHSLPEFRVIGPMSNSEDFARAFNCPSKSKMNPENKCEVKIPKGGLNFYQKGYSNITDEK</sequence>
<dbReference type="Gene3D" id="1.10.1380.10">
    <property type="entry name" value="Neutral endopeptidase , domain2"/>
    <property type="match status" value="1"/>
</dbReference>
<evidence type="ECO:0000256" key="4">
    <source>
        <dbReference type="ARBA" id="ARBA00022723"/>
    </source>
</evidence>
<comment type="similarity">
    <text evidence="2">Belongs to the peptidase M13 family.</text>
</comment>
<keyword evidence="3" id="KW-0645">Protease</keyword>
<evidence type="ECO:0000256" key="1">
    <source>
        <dbReference type="ARBA" id="ARBA00001947"/>
    </source>
</evidence>
<feature type="transmembrane region" description="Helical" evidence="9">
    <location>
        <begin position="46"/>
        <end position="67"/>
    </location>
</feature>
<feature type="domain" description="Peptidase M13 N-terminal" evidence="11">
    <location>
        <begin position="97"/>
        <end position="491"/>
    </location>
</feature>
<dbReference type="Pfam" id="PF05649">
    <property type="entry name" value="Peptidase_M13_N"/>
    <property type="match status" value="1"/>
</dbReference>
<keyword evidence="9" id="KW-0812">Transmembrane</keyword>
<dbReference type="Proteomes" id="UP000887013">
    <property type="component" value="Unassembled WGS sequence"/>
</dbReference>
<evidence type="ECO:0000256" key="6">
    <source>
        <dbReference type="ARBA" id="ARBA00022833"/>
    </source>
</evidence>
<dbReference type="PROSITE" id="PS51885">
    <property type="entry name" value="NEPRILYSIN"/>
    <property type="match status" value="1"/>
</dbReference>
<gene>
    <name evidence="12" type="ORF">NPIL_71601</name>
</gene>
<evidence type="ECO:0000256" key="3">
    <source>
        <dbReference type="ARBA" id="ARBA00022670"/>
    </source>
</evidence>
<dbReference type="GO" id="GO:0004222">
    <property type="term" value="F:metalloendopeptidase activity"/>
    <property type="evidence" value="ECO:0007669"/>
    <property type="project" value="InterPro"/>
</dbReference>
<evidence type="ECO:0000313" key="12">
    <source>
        <dbReference type="EMBL" id="GFT20291.1"/>
    </source>
</evidence>
<dbReference type="AlphaFoldDB" id="A0A8X6NMA0"/>
<keyword evidence="5" id="KW-0378">Hydrolase</keyword>
<dbReference type="Gene3D" id="3.40.390.10">
    <property type="entry name" value="Collagenase (Catalytic Domain)"/>
    <property type="match status" value="1"/>
</dbReference>
<dbReference type="Pfam" id="PF01431">
    <property type="entry name" value="Peptidase_M13"/>
    <property type="match status" value="1"/>
</dbReference>
<dbReference type="PANTHER" id="PTHR11733">
    <property type="entry name" value="ZINC METALLOPROTEASE FAMILY M13 NEPRILYSIN-RELATED"/>
    <property type="match status" value="1"/>
</dbReference>
<protein>
    <submittedName>
        <fullName evidence="12">Endothelin-converting enzyme homolog</fullName>
    </submittedName>
</protein>
<dbReference type="GO" id="GO:0016485">
    <property type="term" value="P:protein processing"/>
    <property type="evidence" value="ECO:0007669"/>
    <property type="project" value="TreeGrafter"/>
</dbReference>
<dbReference type="GO" id="GO:0005886">
    <property type="term" value="C:plasma membrane"/>
    <property type="evidence" value="ECO:0007669"/>
    <property type="project" value="TreeGrafter"/>
</dbReference>
<evidence type="ECO:0000256" key="8">
    <source>
        <dbReference type="SAM" id="MobiDB-lite"/>
    </source>
</evidence>
<keyword evidence="6" id="KW-0862">Zinc</keyword>
<reference evidence="12" key="1">
    <citation type="submission" date="2020-08" db="EMBL/GenBank/DDBJ databases">
        <title>Multicomponent nature underlies the extraordinary mechanical properties of spider dragline silk.</title>
        <authorList>
            <person name="Kono N."/>
            <person name="Nakamura H."/>
            <person name="Mori M."/>
            <person name="Yoshida Y."/>
            <person name="Ohtoshi R."/>
            <person name="Malay A.D."/>
            <person name="Moran D.A.P."/>
            <person name="Tomita M."/>
            <person name="Numata K."/>
            <person name="Arakawa K."/>
        </authorList>
    </citation>
    <scope>NUCLEOTIDE SEQUENCE</scope>
</reference>
<comment type="caution">
    <text evidence="12">The sequence shown here is derived from an EMBL/GenBank/DDBJ whole genome shotgun (WGS) entry which is preliminary data.</text>
</comment>
<dbReference type="SUPFAM" id="SSF55486">
    <property type="entry name" value="Metalloproteases ('zincins'), catalytic domain"/>
    <property type="match status" value="1"/>
</dbReference>
<dbReference type="InterPro" id="IPR024079">
    <property type="entry name" value="MetalloPept_cat_dom_sf"/>
</dbReference>
<dbReference type="InterPro" id="IPR008753">
    <property type="entry name" value="Peptidase_M13_N"/>
</dbReference>
<dbReference type="OrthoDB" id="6412428at2759"/>
<dbReference type="GO" id="GO:0046872">
    <property type="term" value="F:metal ion binding"/>
    <property type="evidence" value="ECO:0007669"/>
    <property type="project" value="UniProtKB-KW"/>
</dbReference>
<dbReference type="InterPro" id="IPR042089">
    <property type="entry name" value="Peptidase_M13_dom_2"/>
</dbReference>
<dbReference type="InterPro" id="IPR018497">
    <property type="entry name" value="Peptidase_M13_C"/>
</dbReference>
<dbReference type="PRINTS" id="PR00786">
    <property type="entry name" value="NEPRILYSIN"/>
</dbReference>
<comment type="cofactor">
    <cofactor evidence="1">
        <name>Zn(2+)</name>
        <dbReference type="ChEBI" id="CHEBI:29105"/>
    </cofactor>
</comment>
<evidence type="ECO:0000259" key="10">
    <source>
        <dbReference type="Pfam" id="PF01431"/>
    </source>
</evidence>
<accession>A0A8X6NMA0</accession>
<dbReference type="InterPro" id="IPR000718">
    <property type="entry name" value="Peptidase_M13"/>
</dbReference>
<keyword evidence="7" id="KW-0482">Metalloprotease</keyword>
<name>A0A8X6NMA0_NEPPI</name>
<evidence type="ECO:0000259" key="11">
    <source>
        <dbReference type="Pfam" id="PF05649"/>
    </source>
</evidence>
<feature type="domain" description="Peptidase M13 C-terminal" evidence="10">
    <location>
        <begin position="550"/>
        <end position="753"/>
    </location>
</feature>
<evidence type="ECO:0000256" key="2">
    <source>
        <dbReference type="ARBA" id="ARBA00007357"/>
    </source>
</evidence>
<keyword evidence="9" id="KW-0472">Membrane</keyword>
<dbReference type="CDD" id="cd08662">
    <property type="entry name" value="M13"/>
    <property type="match status" value="1"/>
</dbReference>
<evidence type="ECO:0000256" key="7">
    <source>
        <dbReference type="ARBA" id="ARBA00023049"/>
    </source>
</evidence>
<feature type="region of interest" description="Disordered" evidence="8">
    <location>
        <begin position="1"/>
        <end position="25"/>
    </location>
</feature>
<keyword evidence="4" id="KW-0479">Metal-binding</keyword>
<evidence type="ECO:0000313" key="13">
    <source>
        <dbReference type="Proteomes" id="UP000887013"/>
    </source>
</evidence>